<dbReference type="PANTHER" id="PTHR10288">
    <property type="entry name" value="KH DOMAIN CONTAINING RNA BINDING PROTEIN"/>
    <property type="match status" value="1"/>
</dbReference>
<dbReference type="Gene3D" id="3.30.1370.10">
    <property type="entry name" value="K Homology domain, type 1"/>
    <property type="match status" value="4"/>
</dbReference>
<evidence type="ECO:0000256" key="1">
    <source>
        <dbReference type="ARBA" id="ARBA00022737"/>
    </source>
</evidence>
<feature type="domain" description="K Homology" evidence="4">
    <location>
        <begin position="327"/>
        <end position="400"/>
    </location>
</feature>
<dbReference type="CDD" id="cd22489">
    <property type="entry name" value="KH-I_FUBP3_rpt4"/>
    <property type="match status" value="1"/>
</dbReference>
<reference evidence="5" key="2">
    <citation type="submission" date="2025-09" db="UniProtKB">
        <authorList>
            <consortium name="Ensembl"/>
        </authorList>
    </citation>
    <scope>IDENTIFICATION</scope>
</reference>
<feature type="domain" description="K Homology" evidence="4">
    <location>
        <begin position="137"/>
        <end position="209"/>
    </location>
</feature>
<feature type="domain" description="K Homology" evidence="4">
    <location>
        <begin position="227"/>
        <end position="297"/>
    </location>
</feature>
<organism evidence="5 6">
    <name type="scientific">Mola mola</name>
    <name type="common">Ocean sunfish</name>
    <name type="synonym">Tetraodon mola</name>
    <dbReference type="NCBI Taxonomy" id="94237"/>
    <lineage>
        <taxon>Eukaryota</taxon>
        <taxon>Metazoa</taxon>
        <taxon>Chordata</taxon>
        <taxon>Craniata</taxon>
        <taxon>Vertebrata</taxon>
        <taxon>Euteleostomi</taxon>
        <taxon>Actinopterygii</taxon>
        <taxon>Neopterygii</taxon>
        <taxon>Teleostei</taxon>
        <taxon>Neoteleostei</taxon>
        <taxon>Acanthomorphata</taxon>
        <taxon>Eupercaria</taxon>
        <taxon>Tetraodontiformes</taxon>
        <taxon>Molidae</taxon>
        <taxon>Mola</taxon>
    </lineage>
</organism>
<keyword evidence="6" id="KW-1185">Reference proteome</keyword>
<evidence type="ECO:0000259" key="4">
    <source>
        <dbReference type="SMART" id="SM00322"/>
    </source>
</evidence>
<dbReference type="PROSITE" id="PS50084">
    <property type="entry name" value="KH_TYPE_1"/>
    <property type="match status" value="4"/>
</dbReference>
<dbReference type="Pfam" id="PF00013">
    <property type="entry name" value="KH_1"/>
    <property type="match status" value="4"/>
</dbReference>
<dbReference type="InterPro" id="IPR004087">
    <property type="entry name" value="KH_dom"/>
</dbReference>
<dbReference type="Ensembl" id="ENSMMOT00000027975.1">
    <property type="protein sequence ID" value="ENSMMOP00000027506.1"/>
    <property type="gene ID" value="ENSMMOG00000020809.1"/>
</dbReference>
<proteinExistence type="predicted"/>
<evidence type="ECO:0000313" key="6">
    <source>
        <dbReference type="Proteomes" id="UP000261620"/>
    </source>
</evidence>
<sequence>MIGAMMAELVQGQASMSQPGLKSDGLADVLQRARQMGGEAMSHLNSSSGSVEPTLYYPGQKRPGEDGVIGRGGEQITRIQLESGCKIQIAADSGGLMERPCSLTGSPESIEQAKRLLVQIVDRCRNGPGFHGDGEGGASVQEMLIPASKVGLVIGRGGDTIKQLQERAGVKMMMIQDGPMPTGADKPLRISGDPYKVQAARELVLEVIREKDGDFRSGRSDFSARLGGSNLDVPVPRFAVGIVIGRNGEMIKKIQNDAGVRIQFKADDGISPERVAMVMGQSDRCQHAVHLINELIQTAQERDGFGSTLRGGRVRGRGDWTMGSPGPLQEVTYTIPADKCGLVIGKGGETIKSINQQSGAHVELQRNPPPSTDPNTRVFTIRGTAQQMDLARQLIDDKIGVGKTSTPAHSLIIIGTFLTGVWGSTYQTSWQNPGQQDPGHSMAQAGQMDYSKAWEQYYKKLGQQNQPQSLMTDYSKAWEDYYKKQSQSSQQSTVPDYTAAVAEYYRQQPYLWNPAQIQVTTGSSPVFQLLHPHLAGM</sequence>
<accession>A0A3Q3XQF6</accession>
<keyword evidence="2" id="KW-0694">RNA-binding</keyword>
<dbReference type="AlphaFoldDB" id="A0A3Q3XQF6"/>
<keyword evidence="1" id="KW-0677">Repeat</keyword>
<dbReference type="SUPFAM" id="SSF54791">
    <property type="entry name" value="Eukaryotic type KH-domain (KH-domain type I)"/>
    <property type="match status" value="4"/>
</dbReference>
<evidence type="ECO:0000313" key="5">
    <source>
        <dbReference type="Ensembl" id="ENSMMOP00000027506.1"/>
    </source>
</evidence>
<dbReference type="FunFam" id="3.30.1370.10:FF:000007">
    <property type="entry name" value="far upstream element-binding protein 1 isoform X1"/>
    <property type="match status" value="1"/>
</dbReference>
<dbReference type="InterPro" id="IPR004088">
    <property type="entry name" value="KH_dom_type_1"/>
</dbReference>
<dbReference type="GO" id="GO:0003723">
    <property type="term" value="F:RNA binding"/>
    <property type="evidence" value="ECO:0007669"/>
    <property type="project" value="UniProtKB-UniRule"/>
</dbReference>
<feature type="domain" description="K Homology" evidence="4">
    <location>
        <begin position="47"/>
        <end position="122"/>
    </location>
</feature>
<evidence type="ECO:0000256" key="2">
    <source>
        <dbReference type="PROSITE-ProRule" id="PRU00117"/>
    </source>
</evidence>
<dbReference type="Proteomes" id="UP000261620">
    <property type="component" value="Unplaced"/>
</dbReference>
<protein>
    <recommendedName>
        <fullName evidence="4">K Homology domain-containing protein</fullName>
    </recommendedName>
</protein>
<feature type="region of interest" description="Disordered" evidence="3">
    <location>
        <begin position="306"/>
        <end position="325"/>
    </location>
</feature>
<dbReference type="SMART" id="SM00322">
    <property type="entry name" value="KH"/>
    <property type="match status" value="4"/>
</dbReference>
<evidence type="ECO:0000256" key="3">
    <source>
        <dbReference type="SAM" id="MobiDB-lite"/>
    </source>
</evidence>
<name>A0A3Q3XQF6_MOLML</name>
<dbReference type="InterPro" id="IPR036612">
    <property type="entry name" value="KH_dom_type_1_sf"/>
</dbReference>
<reference evidence="5" key="1">
    <citation type="submission" date="2025-08" db="UniProtKB">
        <authorList>
            <consortium name="Ensembl"/>
        </authorList>
    </citation>
    <scope>IDENTIFICATION</scope>
</reference>